<accession>A0A9P8D343</accession>
<dbReference type="SFLD" id="SFLDF00027">
    <property type="entry name" value="p-type_atpase"/>
    <property type="match status" value="1"/>
</dbReference>
<dbReference type="PANTHER" id="PTHR48207">
    <property type="entry name" value="SUCCINATE--HYDROXYMETHYLGLUTARATE COA-TRANSFERASE"/>
    <property type="match status" value="1"/>
</dbReference>
<dbReference type="GO" id="GO:0005816">
    <property type="term" value="C:spindle pole body"/>
    <property type="evidence" value="ECO:0007669"/>
    <property type="project" value="UniProtKB-ARBA"/>
</dbReference>
<keyword evidence="10" id="KW-0067">ATP-binding</keyword>
<feature type="transmembrane region" description="Helical" evidence="16">
    <location>
        <begin position="380"/>
        <end position="399"/>
    </location>
</feature>
<dbReference type="SUPFAM" id="SSF81665">
    <property type="entry name" value="Calcium ATPase, transmembrane domain M"/>
    <property type="match status" value="1"/>
</dbReference>
<dbReference type="InterPro" id="IPR004014">
    <property type="entry name" value="ATPase_P-typ_cation-transptr_N"/>
</dbReference>
<dbReference type="SMART" id="SM00831">
    <property type="entry name" value="Cation_ATPase_N"/>
    <property type="match status" value="1"/>
</dbReference>
<evidence type="ECO:0000256" key="9">
    <source>
        <dbReference type="ARBA" id="ARBA00022741"/>
    </source>
</evidence>
<evidence type="ECO:0000256" key="7">
    <source>
        <dbReference type="ARBA" id="ARBA00022692"/>
    </source>
</evidence>
<comment type="subcellular location">
    <subcellularLocation>
        <location evidence="2">Cytoplasm</location>
        <location evidence="2">Cytoskeleton</location>
    </subcellularLocation>
    <subcellularLocation>
        <location evidence="1">Membrane</location>
        <topology evidence="1">Multi-pass membrane protein</topology>
    </subcellularLocation>
</comment>
<dbReference type="InterPro" id="IPR044855">
    <property type="entry name" value="CoA-Trfase_III_dom3_sf"/>
</dbReference>
<dbReference type="Pfam" id="PF17681">
    <property type="entry name" value="GCP_N_terminal"/>
    <property type="match status" value="1"/>
</dbReference>
<evidence type="ECO:0000256" key="16">
    <source>
        <dbReference type="SAM" id="Phobius"/>
    </source>
</evidence>
<dbReference type="GO" id="GO:0005874">
    <property type="term" value="C:microtubule"/>
    <property type="evidence" value="ECO:0007669"/>
    <property type="project" value="UniProtKB-KW"/>
</dbReference>
<feature type="compositionally biased region" description="Polar residues" evidence="15">
    <location>
        <begin position="1450"/>
        <end position="1459"/>
    </location>
</feature>
<evidence type="ECO:0000256" key="14">
    <source>
        <dbReference type="ARBA" id="ARBA00023212"/>
    </source>
</evidence>
<dbReference type="EMBL" id="JAIFTL010000003">
    <property type="protein sequence ID" value="KAG9327606.1"/>
    <property type="molecule type" value="Genomic_DNA"/>
</dbReference>
<comment type="caution">
    <text evidence="18">The sequence shown here is derived from an EMBL/GenBank/DDBJ whole genome shotgun (WGS) entry which is preliminary data.</text>
</comment>
<comment type="similarity">
    <text evidence="3">Belongs to the CoA-transferase III family.</text>
</comment>
<evidence type="ECO:0000256" key="13">
    <source>
        <dbReference type="ARBA" id="ARBA00023136"/>
    </source>
</evidence>
<dbReference type="InterPro" id="IPR003673">
    <property type="entry name" value="CoA-Trfase_fam_III"/>
</dbReference>
<dbReference type="InterPro" id="IPR006068">
    <property type="entry name" value="ATPase_P-typ_cation-transptr_C"/>
</dbReference>
<keyword evidence="6" id="KW-0808">Transferase</keyword>
<keyword evidence="5" id="KW-0963">Cytoplasm</keyword>
<evidence type="ECO:0000256" key="1">
    <source>
        <dbReference type="ARBA" id="ARBA00004141"/>
    </source>
</evidence>
<dbReference type="GO" id="GO:0005524">
    <property type="term" value="F:ATP binding"/>
    <property type="evidence" value="ECO:0007669"/>
    <property type="project" value="UniProtKB-KW"/>
</dbReference>
<dbReference type="InterPro" id="IPR018303">
    <property type="entry name" value="ATPase_P-typ_P_site"/>
</dbReference>
<evidence type="ECO:0000259" key="17">
    <source>
        <dbReference type="SMART" id="SM00831"/>
    </source>
</evidence>
<dbReference type="GO" id="GO:0016020">
    <property type="term" value="C:membrane"/>
    <property type="evidence" value="ECO:0007669"/>
    <property type="project" value="UniProtKB-SubCell"/>
</dbReference>
<dbReference type="FunFam" id="3.40.50.1000:FF:000001">
    <property type="entry name" value="Phospholipid-transporting ATPase IC"/>
    <property type="match status" value="1"/>
</dbReference>
<dbReference type="SUPFAM" id="SSF81660">
    <property type="entry name" value="Metal cation-transporting ATPase, ATP-binding domain N"/>
    <property type="match status" value="1"/>
</dbReference>
<dbReference type="SUPFAM" id="SSF81653">
    <property type="entry name" value="Calcium ATPase, transduction domain A"/>
    <property type="match status" value="1"/>
</dbReference>
<evidence type="ECO:0000313" key="18">
    <source>
        <dbReference type="EMBL" id="KAG9327606.1"/>
    </source>
</evidence>
<dbReference type="Pfam" id="PF00689">
    <property type="entry name" value="Cation_ATPase_C"/>
    <property type="match status" value="1"/>
</dbReference>
<dbReference type="InterPro" id="IPR023298">
    <property type="entry name" value="ATPase_P-typ_TM_dom_sf"/>
</dbReference>
<dbReference type="Gene3D" id="3.40.1110.10">
    <property type="entry name" value="Calcium-transporting ATPase, cytoplasmic domain N"/>
    <property type="match status" value="1"/>
</dbReference>
<evidence type="ECO:0000256" key="4">
    <source>
        <dbReference type="ARBA" id="ARBA00010337"/>
    </source>
</evidence>
<keyword evidence="7 16" id="KW-0812">Transmembrane</keyword>
<dbReference type="SUPFAM" id="SSF56784">
    <property type="entry name" value="HAD-like"/>
    <property type="match status" value="1"/>
</dbReference>
<feature type="transmembrane region" description="Helical" evidence="16">
    <location>
        <begin position="405"/>
        <end position="423"/>
    </location>
</feature>
<feature type="region of interest" description="Disordered" evidence="15">
    <location>
        <begin position="734"/>
        <end position="767"/>
    </location>
</feature>
<dbReference type="InterPro" id="IPR023299">
    <property type="entry name" value="ATPase_P-typ_cyto_dom_N"/>
</dbReference>
<evidence type="ECO:0000256" key="12">
    <source>
        <dbReference type="ARBA" id="ARBA00022989"/>
    </source>
</evidence>
<evidence type="ECO:0000256" key="10">
    <source>
        <dbReference type="ARBA" id="ARBA00022840"/>
    </source>
</evidence>
<dbReference type="Gene3D" id="2.70.150.10">
    <property type="entry name" value="Calcium-transporting ATPase, cytoplasmic transduction domain A"/>
    <property type="match status" value="1"/>
</dbReference>
<dbReference type="InterPro" id="IPR044492">
    <property type="entry name" value="P_typ_ATPase_HD_dom"/>
</dbReference>
<evidence type="ECO:0000313" key="19">
    <source>
        <dbReference type="Proteomes" id="UP000717515"/>
    </source>
</evidence>
<keyword evidence="13 16" id="KW-0472">Membrane</keyword>
<dbReference type="SFLD" id="SFLDS00003">
    <property type="entry name" value="Haloacid_Dehalogenase"/>
    <property type="match status" value="1"/>
</dbReference>
<feature type="transmembrane region" description="Helical" evidence="16">
    <location>
        <begin position="603"/>
        <end position="626"/>
    </location>
</feature>
<keyword evidence="8" id="KW-0493">Microtubule</keyword>
<dbReference type="NCBIfam" id="TIGR01494">
    <property type="entry name" value="ATPase_P-type"/>
    <property type="match status" value="1"/>
</dbReference>
<dbReference type="Pfam" id="PF04130">
    <property type="entry name" value="GCP_C_terminal"/>
    <property type="match status" value="1"/>
</dbReference>
<dbReference type="Gene3D" id="1.20.1110.10">
    <property type="entry name" value="Calcium-transporting ATPase, transmembrane domain"/>
    <property type="match status" value="2"/>
</dbReference>
<keyword evidence="12 16" id="KW-1133">Transmembrane helix</keyword>
<dbReference type="Pfam" id="PF13246">
    <property type="entry name" value="Cation_ATPase"/>
    <property type="match status" value="1"/>
</dbReference>
<dbReference type="GO" id="GO:0047369">
    <property type="term" value="F:succinate-hydroxymethylglutarate CoA-transferase activity"/>
    <property type="evidence" value="ECO:0007669"/>
    <property type="project" value="TreeGrafter"/>
</dbReference>
<dbReference type="InterPro" id="IPR059000">
    <property type="entry name" value="ATPase_P-type_domA"/>
</dbReference>
<dbReference type="PRINTS" id="PR00121">
    <property type="entry name" value="NAKATPASE"/>
</dbReference>
<evidence type="ECO:0000256" key="5">
    <source>
        <dbReference type="ARBA" id="ARBA00022490"/>
    </source>
</evidence>
<dbReference type="InterPro" id="IPR040457">
    <property type="entry name" value="GCP_C"/>
</dbReference>
<evidence type="ECO:0000256" key="8">
    <source>
        <dbReference type="ARBA" id="ARBA00022701"/>
    </source>
</evidence>
<feature type="compositionally biased region" description="Polar residues" evidence="15">
    <location>
        <begin position="37"/>
        <end position="46"/>
    </location>
</feature>
<dbReference type="Pfam" id="PF00690">
    <property type="entry name" value="Cation_ATPase_N"/>
    <property type="match status" value="1"/>
</dbReference>
<feature type="compositionally biased region" description="Polar residues" evidence="15">
    <location>
        <begin position="746"/>
        <end position="757"/>
    </location>
</feature>
<reference evidence="18" key="1">
    <citation type="submission" date="2021-07" db="EMBL/GenBank/DDBJ databases">
        <title>Draft genome of Mortierella alpina, strain LL118, isolated from an aspen leaf litter sample.</title>
        <authorList>
            <person name="Yang S."/>
            <person name="Vinatzer B.A."/>
        </authorList>
    </citation>
    <scope>NUCLEOTIDE SEQUENCE</scope>
    <source>
        <strain evidence="18">LL118</strain>
    </source>
</reference>
<evidence type="ECO:0000256" key="11">
    <source>
        <dbReference type="ARBA" id="ARBA00022967"/>
    </source>
</evidence>
<feature type="compositionally biased region" description="Polar residues" evidence="15">
    <location>
        <begin position="1"/>
        <end position="18"/>
    </location>
</feature>
<dbReference type="GO" id="GO:0000930">
    <property type="term" value="C:gamma-tubulin complex"/>
    <property type="evidence" value="ECO:0007669"/>
    <property type="project" value="UniProtKB-ARBA"/>
</dbReference>
<dbReference type="InterPro" id="IPR023606">
    <property type="entry name" value="CoA-Trfase_III_dom_1_sf"/>
</dbReference>
<dbReference type="InterPro" id="IPR050483">
    <property type="entry name" value="CoA-transferase_III_domain"/>
</dbReference>
<keyword evidence="9" id="KW-0547">Nucleotide-binding</keyword>
<protein>
    <recommendedName>
        <fullName evidence="17">Cation-transporting P-type ATPase N-terminal domain-containing protein</fullName>
    </recommendedName>
</protein>
<dbReference type="InterPro" id="IPR008250">
    <property type="entry name" value="ATPase_P-typ_transduc_dom_A_sf"/>
</dbReference>
<dbReference type="Gene3D" id="1.20.120.1900">
    <property type="entry name" value="Gamma-tubulin complex, C-terminal domain"/>
    <property type="match status" value="1"/>
</dbReference>
<dbReference type="SFLD" id="SFLDG00002">
    <property type="entry name" value="C1.7:_P-type_atpase_like"/>
    <property type="match status" value="1"/>
</dbReference>
<dbReference type="InterPro" id="IPR001757">
    <property type="entry name" value="P_typ_ATPase"/>
</dbReference>
<dbReference type="Gene3D" id="3.30.1540.10">
    <property type="entry name" value="formyl-coa transferase, domain 3"/>
    <property type="match status" value="1"/>
</dbReference>
<dbReference type="GO" id="GO:0007020">
    <property type="term" value="P:microtubule nucleation"/>
    <property type="evidence" value="ECO:0007669"/>
    <property type="project" value="UniProtKB-ARBA"/>
</dbReference>
<keyword evidence="14" id="KW-0206">Cytoskeleton</keyword>
<gene>
    <name evidence="18" type="ORF">KVV02_003851</name>
</gene>
<evidence type="ECO:0000256" key="2">
    <source>
        <dbReference type="ARBA" id="ARBA00004245"/>
    </source>
</evidence>
<proteinExistence type="inferred from homology"/>
<feature type="region of interest" description="Disordered" evidence="15">
    <location>
        <begin position="1"/>
        <end position="46"/>
    </location>
</feature>
<evidence type="ECO:0000256" key="3">
    <source>
        <dbReference type="ARBA" id="ARBA00008383"/>
    </source>
</evidence>
<dbReference type="Pfam" id="PF00122">
    <property type="entry name" value="E1-E2_ATPase"/>
    <property type="match status" value="1"/>
</dbReference>
<dbReference type="InterPro" id="IPR041470">
    <property type="entry name" value="GCP_N"/>
</dbReference>
<feature type="transmembrane region" description="Helical" evidence="16">
    <location>
        <begin position="568"/>
        <end position="591"/>
    </location>
</feature>
<feature type="region of interest" description="Disordered" evidence="15">
    <location>
        <begin position="1429"/>
        <end position="1472"/>
    </location>
</feature>
<dbReference type="InterPro" id="IPR042241">
    <property type="entry name" value="GCP_C_sf"/>
</dbReference>
<dbReference type="SUPFAM" id="SSF89796">
    <property type="entry name" value="CoA-transferase family III (CaiB/BaiF)"/>
    <property type="match status" value="1"/>
</dbReference>
<organism evidence="18 19">
    <name type="scientific">Mortierella alpina</name>
    <name type="common">Oleaginous fungus</name>
    <name type="synonym">Mortierella renispora</name>
    <dbReference type="NCBI Taxonomy" id="64518"/>
    <lineage>
        <taxon>Eukaryota</taxon>
        <taxon>Fungi</taxon>
        <taxon>Fungi incertae sedis</taxon>
        <taxon>Mucoromycota</taxon>
        <taxon>Mortierellomycotina</taxon>
        <taxon>Mortierellomycetes</taxon>
        <taxon>Mortierellales</taxon>
        <taxon>Mortierellaceae</taxon>
        <taxon>Mortierella</taxon>
    </lineage>
</organism>
<dbReference type="Gene3D" id="3.40.50.1000">
    <property type="entry name" value="HAD superfamily/HAD-like"/>
    <property type="match status" value="1"/>
</dbReference>
<dbReference type="Pfam" id="PF02515">
    <property type="entry name" value="CoA_transf_3"/>
    <property type="match status" value="1"/>
</dbReference>
<feature type="transmembrane region" description="Helical" evidence="16">
    <location>
        <begin position="1224"/>
        <end position="1243"/>
    </location>
</feature>
<sequence>MADDNASTVRPDSGSIVTLPSPPASQHGHHYQHHQQVPSDASTRNTDATVGIDASASGHKNHLSLSFATDTLQGIDESAVFNMNHSESPTVLEAMAPSNTGEGYSIYSNIKDGKVSIEHQIEINVSGHSTSVRLFSVPSLLTQHPLTSPLVVDLFDVQSNKEISLEEVMDGLRYVMEYRIKGGRYPNLDYDIMKRLADGLLLHMGDTVKKRKLRAKLTEEADVAFQLFGEFLLEVQDFRQAVGEKPVSDLRHALKLDVRCGPGSTLQEQQSAVALVALLTTIYPQFSDWRELVKADGQSEVQKCMREHADFVRAEKMPEMGGVILAPQALCFDRRIKRCLKMFRTSLETGLPSAAIPDLQEHYGKNILPEPPRTSVFKMMWTQFTDFMILLLLAVAVLMAATKDFIPMAVLLIVVVLNAIIGFTQEYKAGKALDALTKLTVPKAQVLRDGNTSMINSEELVPGDIVILEEGESVPADLRLAEVSQLEIIESILTGESVAVSKDPKEIKTLTRKLPLGDCKGNAFMSTVVAKGRGKGIVVRTGRQTEMGKISAAITGAKKILTPVQRKLALLGKLLVVFAIVLCAVMAGIKIGYHNNVGESLKIALSLAVSVIPEGLVAVTTVTMALGVRRMATRKAIVRTLPAVETLGSVTYICSDKTGTLTEGKMGASELWTSDGVAYGFTESTSLDPNKGDVIMKANLTEEPQVVEKTLDKVSSQMLIALMVSSLCNNSAVVQKDREDKEEQDGSPTTTIPLTNIDSEETATADPETLEWKGIGDPTEVALVVAAQKAGFPKTYFHDLGYSRIYEQAFDSERKVMSVVYKAPLGSTVEKDGHFEFVLAKGAPEEILNRCVGYLPPVLPGSVASPLDVLKPGVDELSQPITEEFYDSVSEASGRMADNGLRVLGLAYKRVSVNGGGSGKGEIGDGLDHVNKIKDEKEVPAPTLKPTKLDLMTAANTNKADDDDDDEEIPPGYAESNLVFLGLIGLIDPARAGVKESVRICKEAGITVVMITGDHIKTASAIARELGILEEGGRAIKGEELDLLSEQAIAELKPFPNVFARVSPDNKLKLVTALQSRGESVAMTGDGVNDVPPAMALGVEPAEPGLMSRRPRSPKRGILTKTSFSVIIFQSSVMTLLTFGVYMMKDRSTEEKESYARAESFTVLTTLQLLQGFLSRTMRTSVFRVNFFSNRWMIYGVLVSFVLMVIGVYVPGFNGILNLQPIDGVSWAKIIICSVILLILSELEKLLLRITRFVASATRRTFQTLGRLQDMDNSEQVAQAVEALVRRLLVQDGQDEDCQMDLDMEPNSSTSASAKAKADHDARVQAAQEYCLRILGSRLAPSLVSDDVHISDLIKKKLMRDDPSSAKAIRFSHLYTKLSTCSVLTKKWSILYFLLALSDQSSTAGKDGRTNNQPLSFLGLHNLETTNARERSRTSLADTGASYRARNEPMQASSMSQSREAAHGTPGNYLNRISEGDEVEESALLRDLIFVFQGIDGKMIKFGAESGTCSIDPSFNISVSTRSLVDRLTELGWLYKKINLYVQTTLKEGTAGLVGQSFCSALQHELVDYFRLIAVLEAHISKDTDADGRKGLTLKRLLVWTQDSLQRLRLMSVLVECCHNLQGGALVSMVHDYTQHGDPLIQQFIHHMLERISAPFYVMLQRWIYEGELEDPRTEFFIAHNPEVEEEDMWQNKYFIRKEMLPAFIGMPLAKKILSIGKSLNFLRHKCDDSSWLHDSHGVGKALKYGDIAELEGSIDAAYIGTSQRLLHLLSTKFKLVDHLTAIKRYILLGQGDFIQHLMESLGPNLSQPANTLFRHNLTGTLEAAIRSSNAQYDDPDILRRLDVRLLEISPGDSGWDVFSLDYHVDSPINTILTPIAMHQYLKMFNFLWRLKRVEYALSSAWRRQTTSARAIRPILELVPELHHCRIVCSEMIHFVYQLQYYILFEVLECSWDELLKAIENNTSDLDSLIDAHSKYLRDVTSKGLLSASHDTNMMPRLLELLATILDYKVAQDNLYNYAMAEIERRERLAQTADRRTRHGQWGLTEEDETLDRIPEEQFEELVPSLLRTLNEYSMQFKRELSGLLITLSADGDSDLRFLSFRLDFNEFYLGSMKNGATPLTAAATVGSVRKPSLVNSSRTTAASVAAKQTVVRAPLAVKNTARVFSVCSRNLDQQRRETNTLGFLLSSSEHVQAEKDDGSTVPEPGPLHGIRVLDLTRVLAGPYCTQLLGDLGAEVIKIENPRGGDDTRAWGPPFAKNLDDTETESAYFLSVNRNKKSITVNIRSEAGKQLIHDLVKKVDVLVENYVPGKLKELGLGFEELNAINPRLVYASITGYGQTGPYANRPGYDVMIEAEAGLMYITGEENGPPVKVGVAVTDLTTGLYAHAGILAALFARNRTGLGQHVDCSLLESQVATLANIGSSYLIAGKEAKRMGTAHPSIVPYQVLQTRDSHIMIGAGNDGQFRTLCKVMQLDSLADNPLYKTNRERVANRDNLIQILTNRLKSENNAFWLRALEGKGVPFAPINNIEQTFKHPQVLARGMVQEIEHPKAGKIKVAGTPVKYSHTKPSIRTPPPLLGQHTDEILKRILEYDELKIKSLKESQSV</sequence>
<feature type="transmembrane region" description="Helical" evidence="16">
    <location>
        <begin position="1118"/>
        <end position="1143"/>
    </location>
</feature>
<evidence type="ECO:0000256" key="15">
    <source>
        <dbReference type="SAM" id="MobiDB-lite"/>
    </source>
</evidence>
<comment type="similarity">
    <text evidence="4">Belongs to the TUBGCP family.</text>
</comment>
<dbReference type="PANTHER" id="PTHR48207:SF3">
    <property type="entry name" value="SUCCINATE--HYDROXYMETHYLGLUTARATE COA-TRANSFERASE"/>
    <property type="match status" value="1"/>
</dbReference>
<evidence type="ECO:0000256" key="6">
    <source>
        <dbReference type="ARBA" id="ARBA00022679"/>
    </source>
</evidence>
<dbReference type="InterPro" id="IPR036412">
    <property type="entry name" value="HAD-like_sf"/>
</dbReference>
<feature type="domain" description="Cation-transporting P-type ATPase N-terminal" evidence="17">
    <location>
        <begin position="330"/>
        <end position="404"/>
    </location>
</feature>
<dbReference type="GO" id="GO:0016887">
    <property type="term" value="F:ATP hydrolysis activity"/>
    <property type="evidence" value="ECO:0007669"/>
    <property type="project" value="InterPro"/>
</dbReference>
<dbReference type="InterPro" id="IPR023214">
    <property type="entry name" value="HAD_sf"/>
</dbReference>
<feature type="transmembrane region" description="Helical" evidence="16">
    <location>
        <begin position="1194"/>
        <end position="1212"/>
    </location>
</feature>
<dbReference type="Gene3D" id="3.40.50.10540">
    <property type="entry name" value="Crotonobetainyl-coa:carnitine coa-transferase, domain 1"/>
    <property type="match status" value="1"/>
</dbReference>
<dbReference type="PRINTS" id="PR00119">
    <property type="entry name" value="CATATPASE"/>
</dbReference>
<dbReference type="Proteomes" id="UP000717515">
    <property type="component" value="Unassembled WGS sequence"/>
</dbReference>
<keyword evidence="11" id="KW-1278">Translocase</keyword>
<dbReference type="GO" id="GO:0005739">
    <property type="term" value="C:mitochondrion"/>
    <property type="evidence" value="ECO:0007669"/>
    <property type="project" value="TreeGrafter"/>
</dbReference>
<dbReference type="GO" id="GO:0043015">
    <property type="term" value="F:gamma-tubulin binding"/>
    <property type="evidence" value="ECO:0007669"/>
    <property type="project" value="InterPro"/>
</dbReference>
<name>A0A9P8D343_MORAP</name>
<dbReference type="PROSITE" id="PS00154">
    <property type="entry name" value="ATPASE_E1_E2"/>
    <property type="match status" value="1"/>
</dbReference>